<protein>
    <submittedName>
        <fullName evidence="1">Uncharacterized protein</fullName>
    </submittedName>
</protein>
<reference evidence="1 2" key="1">
    <citation type="journal article" date="2023" name="Sci. Data">
        <title>Genome assembly of the Korean intertidal mud-creeper Batillaria attramentaria.</title>
        <authorList>
            <person name="Patra A.K."/>
            <person name="Ho P.T."/>
            <person name="Jun S."/>
            <person name="Lee S.J."/>
            <person name="Kim Y."/>
            <person name="Won Y.J."/>
        </authorList>
    </citation>
    <scope>NUCLEOTIDE SEQUENCE [LARGE SCALE GENOMIC DNA]</scope>
    <source>
        <strain evidence="1">Wonlab-2016</strain>
    </source>
</reference>
<name>A0ABD0KR44_9CAEN</name>
<dbReference type="AlphaFoldDB" id="A0ABD0KR44"/>
<comment type="caution">
    <text evidence="1">The sequence shown here is derived from an EMBL/GenBank/DDBJ whole genome shotgun (WGS) entry which is preliminary data.</text>
</comment>
<dbReference type="Proteomes" id="UP001519460">
    <property type="component" value="Unassembled WGS sequence"/>
</dbReference>
<evidence type="ECO:0000313" key="1">
    <source>
        <dbReference type="EMBL" id="KAK7489743.1"/>
    </source>
</evidence>
<keyword evidence="2" id="KW-1185">Reference proteome</keyword>
<gene>
    <name evidence="1" type="ORF">BaRGS_00019138</name>
</gene>
<accession>A0ABD0KR44</accession>
<evidence type="ECO:0000313" key="2">
    <source>
        <dbReference type="Proteomes" id="UP001519460"/>
    </source>
</evidence>
<proteinExistence type="predicted"/>
<organism evidence="1 2">
    <name type="scientific">Batillaria attramentaria</name>
    <dbReference type="NCBI Taxonomy" id="370345"/>
    <lineage>
        <taxon>Eukaryota</taxon>
        <taxon>Metazoa</taxon>
        <taxon>Spiralia</taxon>
        <taxon>Lophotrochozoa</taxon>
        <taxon>Mollusca</taxon>
        <taxon>Gastropoda</taxon>
        <taxon>Caenogastropoda</taxon>
        <taxon>Sorbeoconcha</taxon>
        <taxon>Cerithioidea</taxon>
        <taxon>Batillariidae</taxon>
        <taxon>Batillaria</taxon>
    </lineage>
</organism>
<dbReference type="EMBL" id="JACVVK020000135">
    <property type="protein sequence ID" value="KAK7489743.1"/>
    <property type="molecule type" value="Genomic_DNA"/>
</dbReference>
<sequence length="110" mass="11953">MVFTSVYPLSCPCAGPLFDTTDPDAIHGRRNVSDKGEVMDAVAEVFAPHTRNGTRSQGRGDHCAIRDIPKPDKSVCMACTVSGTAALPFVPQTSSHFLVHKARWNMLFCC</sequence>